<organism evidence="7 8">
    <name type="scientific">Pseudomonas putida (strain DOT-T1E)</name>
    <dbReference type="NCBI Taxonomy" id="1196325"/>
    <lineage>
        <taxon>Bacteria</taxon>
        <taxon>Pseudomonadati</taxon>
        <taxon>Pseudomonadota</taxon>
        <taxon>Gammaproteobacteria</taxon>
        <taxon>Pseudomonadales</taxon>
        <taxon>Pseudomonadaceae</taxon>
        <taxon>Pseudomonas</taxon>
    </lineage>
</organism>
<dbReference type="InterPro" id="IPR000847">
    <property type="entry name" value="LysR_HTH_N"/>
</dbReference>
<dbReference type="Gene3D" id="1.10.10.10">
    <property type="entry name" value="Winged helix-like DNA-binding domain superfamily/Winged helix DNA-binding domain"/>
    <property type="match status" value="1"/>
</dbReference>
<dbReference type="SUPFAM" id="SSF53850">
    <property type="entry name" value="Periplasmic binding protein-like II"/>
    <property type="match status" value="1"/>
</dbReference>
<dbReference type="GO" id="GO:0000976">
    <property type="term" value="F:transcription cis-regulatory region binding"/>
    <property type="evidence" value="ECO:0007669"/>
    <property type="project" value="TreeGrafter"/>
</dbReference>
<dbReference type="Pfam" id="PF03466">
    <property type="entry name" value="LysR_substrate"/>
    <property type="match status" value="1"/>
</dbReference>
<feature type="domain" description="HTH lysR-type" evidence="6">
    <location>
        <begin position="35"/>
        <end position="92"/>
    </location>
</feature>
<dbReference type="Pfam" id="PF00126">
    <property type="entry name" value="HTH_1"/>
    <property type="match status" value="1"/>
</dbReference>
<keyword evidence="4" id="KW-0804">Transcription</keyword>
<proteinExistence type="inferred from homology"/>
<evidence type="ECO:0000256" key="2">
    <source>
        <dbReference type="ARBA" id="ARBA00023015"/>
    </source>
</evidence>
<evidence type="ECO:0000256" key="3">
    <source>
        <dbReference type="ARBA" id="ARBA00023125"/>
    </source>
</evidence>
<dbReference type="FunFam" id="1.10.10.10:FF:000001">
    <property type="entry name" value="LysR family transcriptional regulator"/>
    <property type="match status" value="1"/>
</dbReference>
<evidence type="ECO:0000256" key="5">
    <source>
        <dbReference type="SAM" id="MobiDB-lite"/>
    </source>
</evidence>
<dbReference type="InterPro" id="IPR036390">
    <property type="entry name" value="WH_DNA-bd_sf"/>
</dbReference>
<evidence type="ECO:0000259" key="6">
    <source>
        <dbReference type="PROSITE" id="PS50931"/>
    </source>
</evidence>
<gene>
    <name evidence="7" type="ordered locus">T1E_3122</name>
</gene>
<dbReference type="PROSITE" id="PS50931">
    <property type="entry name" value="HTH_LYSR"/>
    <property type="match status" value="1"/>
</dbReference>
<dbReference type="GO" id="GO:0003700">
    <property type="term" value="F:DNA-binding transcription factor activity"/>
    <property type="evidence" value="ECO:0007669"/>
    <property type="project" value="InterPro"/>
</dbReference>
<name>I7CAV8_PSEPT</name>
<dbReference type="SUPFAM" id="SSF46785">
    <property type="entry name" value="Winged helix' DNA-binding domain"/>
    <property type="match status" value="1"/>
</dbReference>
<dbReference type="Gene3D" id="3.40.190.10">
    <property type="entry name" value="Periplasmic binding protein-like II"/>
    <property type="match status" value="2"/>
</dbReference>
<dbReference type="AlphaFoldDB" id="I7CAV8"/>
<dbReference type="Proteomes" id="UP000006503">
    <property type="component" value="Chromosome"/>
</dbReference>
<dbReference type="EMBL" id="CP003734">
    <property type="protein sequence ID" value="AFO48959.1"/>
    <property type="molecule type" value="Genomic_DNA"/>
</dbReference>
<keyword evidence="3" id="KW-0238">DNA-binding</keyword>
<keyword evidence="2" id="KW-0805">Transcription regulation</keyword>
<reference evidence="8" key="1">
    <citation type="journal article" date="2013" name="Microb. Biotechnol.">
        <title>Metabolic potential of the organic-solvent tolerant Pseudomonas putida DOT-T1E deduced from its annotated genome.</title>
        <authorList>
            <person name="Udaondo Z."/>
            <person name="Molina L."/>
            <person name="Daniels C."/>
            <person name="Gomez M.J."/>
            <person name="Molina-Henares M.A."/>
            <person name="Matilla M.A."/>
            <person name="Roca A."/>
            <person name="Fernandez M."/>
            <person name="Duque E."/>
            <person name="Segura A."/>
            <person name="Ramos J.L."/>
        </authorList>
    </citation>
    <scope>NUCLEOTIDE SEQUENCE [LARGE SCALE GENOMIC DNA]</scope>
    <source>
        <strain evidence="8">DOT-T1E</strain>
    </source>
</reference>
<dbReference type="PANTHER" id="PTHR30126">
    <property type="entry name" value="HTH-TYPE TRANSCRIPTIONAL REGULATOR"/>
    <property type="match status" value="1"/>
</dbReference>
<dbReference type="PANTHER" id="PTHR30126:SF77">
    <property type="entry name" value="TRANSCRIPTIONAL REGULATORY PROTEIN"/>
    <property type="match status" value="1"/>
</dbReference>
<evidence type="ECO:0000313" key="8">
    <source>
        <dbReference type="Proteomes" id="UP000006503"/>
    </source>
</evidence>
<dbReference type="HOGENOM" id="CLU_598347_0_0_6"/>
<comment type="similarity">
    <text evidence="1">Belongs to the LysR transcriptional regulatory family.</text>
</comment>
<feature type="compositionally biased region" description="Low complexity" evidence="5">
    <location>
        <begin position="398"/>
        <end position="407"/>
    </location>
</feature>
<protein>
    <submittedName>
        <fullName evidence="7">LysR family transcriptional regulator</fullName>
    </submittedName>
</protein>
<evidence type="ECO:0000313" key="7">
    <source>
        <dbReference type="EMBL" id="AFO48959.1"/>
    </source>
</evidence>
<evidence type="ECO:0000256" key="1">
    <source>
        <dbReference type="ARBA" id="ARBA00009437"/>
    </source>
</evidence>
<dbReference type="InterPro" id="IPR005119">
    <property type="entry name" value="LysR_subst-bd"/>
</dbReference>
<evidence type="ECO:0000256" key="4">
    <source>
        <dbReference type="ARBA" id="ARBA00023163"/>
    </source>
</evidence>
<sequence>MGDMKRRGLGVIVQRPPRLRPTKKTAGLEQEKLIMNLRFLETFVWVARLKSFRLTAEKLFTTQASVSSRIAALEADLGVKLLLRDSRGVSLTPEGGKVLEYAERMLETAKAMKQSLDSDRAKVGRIRIGVMDTVIHTWMSALVAELTERYPQVEIELVADTALNLREQLQKGFLDVILQTDLLREQSIRSLDLARYPMGWVVAAGAHQHRDYASLAELGRERIITFSKNSRPHQEVLSLLQAAGAEAPRLNCVNSVAAITRLLRDGFGIGALPPALVDAELGRGELVLLEGLQPPPSLELVVAWQTGVALVDEVVGVCRQVLERYARDVGGAADRTGLNNSLCLYRPFRGLARSHRYNLARQACDDPVGAGLPAKGPVQVQQNLAPALFHYPAPPAQDQPANPQQQAFDHKGQHKTGTHTPANRLGHQQNLVAVAIEGFFTQLRVGLYQHMPGTLSP</sequence>
<dbReference type="KEGG" id="ppx:T1E_3122"/>
<dbReference type="PATRIC" id="fig|1196325.3.peg.3088"/>
<feature type="region of interest" description="Disordered" evidence="5">
    <location>
        <begin position="394"/>
        <end position="423"/>
    </location>
</feature>
<dbReference type="CDD" id="cd05466">
    <property type="entry name" value="PBP2_LTTR_substrate"/>
    <property type="match status" value="1"/>
</dbReference>
<dbReference type="InterPro" id="IPR036388">
    <property type="entry name" value="WH-like_DNA-bd_sf"/>
</dbReference>
<accession>I7CAV8</accession>